<evidence type="ECO:0000256" key="4">
    <source>
        <dbReference type="ARBA" id="ARBA00022475"/>
    </source>
</evidence>
<feature type="domain" description="ABC transmembrane type-1" evidence="10">
    <location>
        <begin position="89"/>
        <end position="300"/>
    </location>
</feature>
<comment type="caution">
    <text evidence="11">The sequence shown here is derived from an EMBL/GenBank/DDBJ whole genome shotgun (WGS) entry which is preliminary data.</text>
</comment>
<keyword evidence="4 9" id="KW-1003">Cell membrane</keyword>
<dbReference type="PANTHER" id="PTHR30425">
    <property type="entry name" value="PHOSPHATE TRANSPORT SYSTEM PERMEASE PROTEIN PST"/>
    <property type="match status" value="1"/>
</dbReference>
<evidence type="ECO:0000259" key="10">
    <source>
        <dbReference type="PROSITE" id="PS50928"/>
    </source>
</evidence>
<evidence type="ECO:0000256" key="6">
    <source>
        <dbReference type="ARBA" id="ARBA00022989"/>
    </source>
</evidence>
<keyword evidence="9" id="KW-0592">Phosphate transport</keyword>
<evidence type="ECO:0000313" key="12">
    <source>
        <dbReference type="Proteomes" id="UP000682403"/>
    </source>
</evidence>
<dbReference type="InterPro" id="IPR011864">
    <property type="entry name" value="Phosphate_PstC"/>
</dbReference>
<evidence type="ECO:0000256" key="7">
    <source>
        <dbReference type="ARBA" id="ARBA00023136"/>
    </source>
</evidence>
<dbReference type="EMBL" id="JAGVRK010000001">
    <property type="protein sequence ID" value="MBS2970712.1"/>
    <property type="molecule type" value="Genomic_DNA"/>
</dbReference>
<keyword evidence="5 8" id="KW-0812">Transmembrane</keyword>
<dbReference type="Pfam" id="PF00528">
    <property type="entry name" value="BPD_transp_1"/>
    <property type="match status" value="1"/>
</dbReference>
<comment type="subcellular location">
    <subcellularLocation>
        <location evidence="1 8">Cell membrane</location>
        <topology evidence="1 8">Multi-pass membrane protein</topology>
    </subcellularLocation>
</comment>
<dbReference type="CDD" id="cd06261">
    <property type="entry name" value="TM_PBP2"/>
    <property type="match status" value="1"/>
</dbReference>
<dbReference type="PROSITE" id="PS50928">
    <property type="entry name" value="ABC_TM1"/>
    <property type="match status" value="1"/>
</dbReference>
<dbReference type="InterPro" id="IPR000515">
    <property type="entry name" value="MetI-like"/>
</dbReference>
<dbReference type="Proteomes" id="UP000682403">
    <property type="component" value="Unassembled WGS sequence"/>
</dbReference>
<name>A0ABS5LIZ3_9BACI</name>
<feature type="transmembrane region" description="Helical" evidence="8">
    <location>
        <begin position="85"/>
        <end position="118"/>
    </location>
</feature>
<protein>
    <recommendedName>
        <fullName evidence="9">Phosphate transport system permease protein</fullName>
    </recommendedName>
</protein>
<keyword evidence="7 8" id="KW-0472">Membrane</keyword>
<evidence type="ECO:0000256" key="1">
    <source>
        <dbReference type="ARBA" id="ARBA00004651"/>
    </source>
</evidence>
<keyword evidence="6 8" id="KW-1133">Transmembrane helix</keyword>
<dbReference type="SUPFAM" id="SSF161098">
    <property type="entry name" value="MetI-like"/>
    <property type="match status" value="1"/>
</dbReference>
<evidence type="ECO:0000256" key="2">
    <source>
        <dbReference type="ARBA" id="ARBA00007069"/>
    </source>
</evidence>
<feature type="transmembrane region" description="Helical" evidence="8">
    <location>
        <begin position="32"/>
        <end position="54"/>
    </location>
</feature>
<organism evidence="11 12">
    <name type="scientific">Metabacillus flavus</name>
    <dbReference type="NCBI Taxonomy" id="2823519"/>
    <lineage>
        <taxon>Bacteria</taxon>
        <taxon>Bacillati</taxon>
        <taxon>Bacillota</taxon>
        <taxon>Bacilli</taxon>
        <taxon>Bacillales</taxon>
        <taxon>Bacillaceae</taxon>
        <taxon>Metabacillus</taxon>
    </lineage>
</organism>
<feature type="transmembrane region" description="Helical" evidence="8">
    <location>
        <begin position="210"/>
        <end position="234"/>
    </location>
</feature>
<feature type="transmembrane region" description="Helical" evidence="8">
    <location>
        <begin position="281"/>
        <end position="300"/>
    </location>
</feature>
<accession>A0ABS5LIZ3</accession>
<feature type="transmembrane region" description="Helical" evidence="8">
    <location>
        <begin position="159"/>
        <end position="177"/>
    </location>
</feature>
<gene>
    <name evidence="11" type="primary">pstC</name>
    <name evidence="11" type="ORF">J9317_18370</name>
</gene>
<feature type="transmembrane region" description="Helical" evidence="8">
    <location>
        <begin position="130"/>
        <end position="153"/>
    </location>
</feature>
<dbReference type="InterPro" id="IPR051124">
    <property type="entry name" value="Phosphate_Transport_Permease"/>
</dbReference>
<evidence type="ECO:0000256" key="8">
    <source>
        <dbReference type="RuleBase" id="RU363032"/>
    </source>
</evidence>
<keyword evidence="12" id="KW-1185">Reference proteome</keyword>
<reference evidence="11 12" key="1">
    <citation type="submission" date="2021-04" db="EMBL/GenBank/DDBJ databases">
        <title>Metabacillus sp. strain KIGAM252 whole genome sequence.</title>
        <authorList>
            <person name="Seo M.-J."/>
            <person name="Cho E.-S."/>
            <person name="Hwang C.Y."/>
            <person name="Yoon D.J."/>
        </authorList>
    </citation>
    <scope>NUCLEOTIDE SEQUENCE [LARGE SCALE GENOMIC DNA]</scope>
    <source>
        <strain evidence="11 12">KIGAM252</strain>
    </source>
</reference>
<dbReference type="RefSeq" id="WP_211561318.1">
    <property type="nucleotide sequence ID" value="NZ_JAGVRK010000001.1"/>
</dbReference>
<evidence type="ECO:0000256" key="5">
    <source>
        <dbReference type="ARBA" id="ARBA00022692"/>
    </source>
</evidence>
<dbReference type="NCBIfam" id="TIGR02138">
    <property type="entry name" value="phosphate_pstC"/>
    <property type="match status" value="1"/>
</dbReference>
<dbReference type="PANTHER" id="PTHR30425:SF2">
    <property type="entry name" value="ABC TRANSPORTER PERMEASE PROTEIN YQGH-RELATED"/>
    <property type="match status" value="1"/>
</dbReference>
<comment type="similarity">
    <text evidence="2 9">Belongs to the binding-protein-dependent transport system permease family. CysTW subfamily.</text>
</comment>
<dbReference type="Gene3D" id="1.10.3720.10">
    <property type="entry name" value="MetI-like"/>
    <property type="match status" value="1"/>
</dbReference>
<proteinExistence type="inferred from homology"/>
<comment type="function">
    <text evidence="9">Part of the binding-protein-dependent transport system for phosphate; probably responsible for the translocation of the substrate across the membrane.</text>
</comment>
<evidence type="ECO:0000313" key="11">
    <source>
        <dbReference type="EMBL" id="MBS2970712.1"/>
    </source>
</evidence>
<evidence type="ECO:0000256" key="9">
    <source>
        <dbReference type="RuleBase" id="RU363054"/>
    </source>
</evidence>
<sequence length="308" mass="33169">MAKIEQDIMTPPAEISEKAVIKKSSYAKNRAFYVYSLGSALLLGVVLFSIILFIGKTGLQVFNDVSPTEFFFSFTWDPYAEKYGAAVFILGTLSLTALTLVFAGPISLALAIFTVEVAPDWLKRILRPLLDLLVGIPSIVYGYLGLTILVPFIRSATGALVGDGLLAAAIVLTLMVLPTITRISDDAIAAVPTELREASYAMGSTRLQTIFRVILPAASPGILTAVILGMARAIGETMAVVMVIGNTAQLPTDLYTPTAVLTTTIVNQIIDVEFGSAWNNALYMMAFLLLIISTIMILIIRRIRTKGA</sequence>
<dbReference type="InterPro" id="IPR035906">
    <property type="entry name" value="MetI-like_sf"/>
</dbReference>
<keyword evidence="3 8" id="KW-0813">Transport</keyword>
<evidence type="ECO:0000256" key="3">
    <source>
        <dbReference type="ARBA" id="ARBA00022448"/>
    </source>
</evidence>